<reference evidence="3 4" key="1">
    <citation type="submission" date="2016-10" db="EMBL/GenBank/DDBJ databases">
        <authorList>
            <person name="de Groot N.N."/>
        </authorList>
    </citation>
    <scope>NUCLEOTIDE SEQUENCE [LARGE SCALE GENOMIC DNA]</scope>
    <source>
        <strain evidence="3 4">DSM 19548</strain>
    </source>
</reference>
<feature type="domain" description="Phosphoribosyltransferase" evidence="2">
    <location>
        <begin position="80"/>
        <end position="175"/>
    </location>
</feature>
<evidence type="ECO:0000313" key="3">
    <source>
        <dbReference type="EMBL" id="SFC78442.1"/>
    </source>
</evidence>
<organism evidence="3 4">
    <name type="scientific">Tropicimonas isoalkanivorans</name>
    <dbReference type="NCBI Taxonomy" id="441112"/>
    <lineage>
        <taxon>Bacteria</taxon>
        <taxon>Pseudomonadati</taxon>
        <taxon>Pseudomonadota</taxon>
        <taxon>Alphaproteobacteria</taxon>
        <taxon>Rhodobacterales</taxon>
        <taxon>Roseobacteraceae</taxon>
        <taxon>Tropicimonas</taxon>
    </lineage>
</organism>
<dbReference type="InterPro" id="IPR029057">
    <property type="entry name" value="PRTase-like"/>
</dbReference>
<dbReference type="Pfam" id="PF00156">
    <property type="entry name" value="Pribosyltran"/>
    <property type="match status" value="1"/>
</dbReference>
<dbReference type="Proteomes" id="UP000198728">
    <property type="component" value="Unassembled WGS sequence"/>
</dbReference>
<dbReference type="EMBL" id="FOLG01000009">
    <property type="protein sequence ID" value="SFC78442.1"/>
    <property type="molecule type" value="Genomic_DNA"/>
</dbReference>
<dbReference type="SUPFAM" id="SSF53271">
    <property type="entry name" value="PRTase-like"/>
    <property type="match status" value="1"/>
</dbReference>
<dbReference type="STRING" id="441112.SAMN04488094_10986"/>
<proteinExistence type="inferred from homology"/>
<dbReference type="CDD" id="cd06223">
    <property type="entry name" value="PRTases_typeI"/>
    <property type="match status" value="1"/>
</dbReference>
<comment type="similarity">
    <text evidence="1">Belongs to the ComF/GntX family.</text>
</comment>
<dbReference type="AlphaFoldDB" id="A0A1I1M115"/>
<dbReference type="PANTHER" id="PTHR47505">
    <property type="entry name" value="DNA UTILIZATION PROTEIN YHGH"/>
    <property type="match status" value="1"/>
</dbReference>
<keyword evidence="4" id="KW-1185">Reference proteome</keyword>
<accession>A0A1I1M115</accession>
<evidence type="ECO:0000313" key="4">
    <source>
        <dbReference type="Proteomes" id="UP000198728"/>
    </source>
</evidence>
<dbReference type="PANTHER" id="PTHR47505:SF1">
    <property type="entry name" value="DNA UTILIZATION PROTEIN YHGH"/>
    <property type="match status" value="1"/>
</dbReference>
<sequence length="180" mass="19720">MCDDCLSIARPWSRGRAAMIYAGTGRRLVLGFKHGDRTELARVAARWMATAGRDILEPGMLAVPVPLHWRRLFHRKYNQSALLAAGLARQAGLETCPDLLRRSRHTGTQEGRGRDQRFENVSGAIGVHPKRAHLLTGRNVVLVDDVLTSGATLAACADACLAHGARDVRVIVLARVVKDR</sequence>
<dbReference type="InterPro" id="IPR000836">
    <property type="entry name" value="PRTase_dom"/>
</dbReference>
<dbReference type="Gene3D" id="3.40.50.2020">
    <property type="match status" value="1"/>
</dbReference>
<gene>
    <name evidence="3" type="ORF">SAMN04488094_10986</name>
</gene>
<evidence type="ECO:0000259" key="2">
    <source>
        <dbReference type="Pfam" id="PF00156"/>
    </source>
</evidence>
<evidence type="ECO:0000256" key="1">
    <source>
        <dbReference type="ARBA" id="ARBA00008007"/>
    </source>
</evidence>
<dbReference type="InterPro" id="IPR051910">
    <property type="entry name" value="ComF/GntX_DNA_util-trans"/>
</dbReference>
<protein>
    <submittedName>
        <fullName evidence="3">ComF family protein</fullName>
    </submittedName>
</protein>
<name>A0A1I1M115_9RHOB</name>